<accession>A0A6I8U0I0</accession>
<protein>
    <submittedName>
        <fullName evidence="3">Uncharacterized protein</fullName>
    </submittedName>
</protein>
<evidence type="ECO:0000256" key="1">
    <source>
        <dbReference type="SAM" id="Coils"/>
    </source>
</evidence>
<dbReference type="Proteomes" id="UP000008820">
    <property type="component" value="Chromosome 2"/>
</dbReference>
<feature type="compositionally biased region" description="Basic residues" evidence="2">
    <location>
        <begin position="11"/>
        <end position="24"/>
    </location>
</feature>
<reference evidence="3 4" key="1">
    <citation type="submission" date="2017-06" db="EMBL/GenBank/DDBJ databases">
        <title>Aedes aegypti genome working group (AGWG) sequencing and assembly.</title>
        <authorList>
            <consortium name="Aedes aegypti Genome Working Group (AGWG)"/>
            <person name="Matthews B.J."/>
        </authorList>
    </citation>
    <scope>NUCLEOTIDE SEQUENCE [LARGE SCALE GENOMIC DNA]</scope>
    <source>
        <strain evidence="3 4">LVP_AGWG</strain>
    </source>
</reference>
<dbReference type="EnsemblMetazoa" id="AAEL021872-RA">
    <property type="protein sequence ID" value="AAEL021872-PA"/>
    <property type="gene ID" value="AAEL021872"/>
</dbReference>
<sequence>MASKIPIKIQKLNKKPDKKAKPSKPAKTVKSASRLWCYFSKRQPEATDMLDEKMRKNLHQPGQIPTYLGERSQTFIKEKESKSSSENLLPVIVPGSSTELKIGDSHDFDEGVKTPNSEKVLQKSVQCGDGSSQAHAIQSVLDKFSAEHQKDLERCADSRKQLEQQLEELKQMIHKQTVTTHPSGDIQSDSLLPYLNMFLQCISSNGMNGSPKNDRYHQKLEEEVQNLLSTIGHLDFKSAQYRNLIHTRKAQMVRYRKQVEQLQFHARKCREQNKFLKQKLKNLK</sequence>
<evidence type="ECO:0000256" key="2">
    <source>
        <dbReference type="SAM" id="MobiDB-lite"/>
    </source>
</evidence>
<keyword evidence="1" id="KW-0175">Coiled coil</keyword>
<dbReference type="OrthoDB" id="7765294at2759"/>
<dbReference type="InParanoid" id="A0A6I8U0I0"/>
<evidence type="ECO:0000313" key="4">
    <source>
        <dbReference type="Proteomes" id="UP000008820"/>
    </source>
</evidence>
<feature type="region of interest" description="Disordered" evidence="2">
    <location>
        <begin position="1"/>
        <end position="31"/>
    </location>
</feature>
<proteinExistence type="predicted"/>
<evidence type="ECO:0000313" key="3">
    <source>
        <dbReference type="EnsemblMetazoa" id="AAEL021872-PA"/>
    </source>
</evidence>
<keyword evidence="4" id="KW-1185">Reference proteome</keyword>
<gene>
    <name evidence="3" type="primary">110675713</name>
</gene>
<feature type="coiled-coil region" evidence="1">
    <location>
        <begin position="145"/>
        <end position="179"/>
    </location>
</feature>
<organism evidence="3 4">
    <name type="scientific">Aedes aegypti</name>
    <name type="common">Yellowfever mosquito</name>
    <name type="synonym">Culex aegypti</name>
    <dbReference type="NCBI Taxonomy" id="7159"/>
    <lineage>
        <taxon>Eukaryota</taxon>
        <taxon>Metazoa</taxon>
        <taxon>Ecdysozoa</taxon>
        <taxon>Arthropoda</taxon>
        <taxon>Hexapoda</taxon>
        <taxon>Insecta</taxon>
        <taxon>Pterygota</taxon>
        <taxon>Neoptera</taxon>
        <taxon>Endopterygota</taxon>
        <taxon>Diptera</taxon>
        <taxon>Nematocera</taxon>
        <taxon>Culicoidea</taxon>
        <taxon>Culicidae</taxon>
        <taxon>Culicinae</taxon>
        <taxon>Aedini</taxon>
        <taxon>Aedes</taxon>
        <taxon>Stegomyia</taxon>
    </lineage>
</organism>
<dbReference type="AlphaFoldDB" id="A0A6I8U0I0"/>
<name>A0A6I8U0I0_AEDAE</name>
<reference evidence="3" key="2">
    <citation type="submission" date="2020-05" db="UniProtKB">
        <authorList>
            <consortium name="EnsemblMetazoa"/>
        </authorList>
    </citation>
    <scope>IDENTIFICATION</scope>
    <source>
        <strain evidence="3">LVP_AGWG</strain>
    </source>
</reference>